<organism evidence="2 3">
    <name type="scientific">Ostreobium quekettii</name>
    <dbReference type="NCBI Taxonomy" id="121088"/>
    <lineage>
        <taxon>Eukaryota</taxon>
        <taxon>Viridiplantae</taxon>
        <taxon>Chlorophyta</taxon>
        <taxon>core chlorophytes</taxon>
        <taxon>Ulvophyceae</taxon>
        <taxon>TCBD clade</taxon>
        <taxon>Bryopsidales</taxon>
        <taxon>Ostreobineae</taxon>
        <taxon>Ostreobiaceae</taxon>
        <taxon>Ostreobium</taxon>
    </lineage>
</organism>
<accession>A0A8S1IT68</accession>
<keyword evidence="3" id="KW-1185">Reference proteome</keyword>
<feature type="region of interest" description="Disordered" evidence="1">
    <location>
        <begin position="550"/>
        <end position="573"/>
    </location>
</feature>
<dbReference type="OrthoDB" id="575154at2759"/>
<reference evidence="2" key="1">
    <citation type="submission" date="2020-12" db="EMBL/GenBank/DDBJ databases">
        <authorList>
            <person name="Iha C."/>
        </authorList>
    </citation>
    <scope>NUCLEOTIDE SEQUENCE</scope>
</reference>
<evidence type="ECO:0000313" key="3">
    <source>
        <dbReference type="Proteomes" id="UP000708148"/>
    </source>
</evidence>
<proteinExistence type="predicted"/>
<dbReference type="AlphaFoldDB" id="A0A8S1IT68"/>
<dbReference type="EMBL" id="CAJHUC010000736">
    <property type="protein sequence ID" value="CAD7697960.1"/>
    <property type="molecule type" value="Genomic_DNA"/>
</dbReference>
<gene>
    <name evidence="2" type="ORF">OSTQU699_LOCUS3321</name>
</gene>
<name>A0A8S1IT68_9CHLO</name>
<protein>
    <submittedName>
        <fullName evidence="2">Uncharacterized protein</fullName>
    </submittedName>
</protein>
<feature type="region of interest" description="Disordered" evidence="1">
    <location>
        <begin position="114"/>
        <end position="136"/>
    </location>
</feature>
<comment type="caution">
    <text evidence="2">The sequence shown here is derived from an EMBL/GenBank/DDBJ whole genome shotgun (WGS) entry which is preliminary data.</text>
</comment>
<evidence type="ECO:0000256" key="1">
    <source>
        <dbReference type="SAM" id="MobiDB-lite"/>
    </source>
</evidence>
<sequence>MGEARACAEVLPSPLDINALVGNGFGPVLAGFNGVSDQSVGQAVAAETCGEADGGLVEKETKIDLDAAVRAVDLALAGLDLGSKRQQAGPLPGQNDQKWGLQNALWRGAAPPQKFQGFRASPVPRRSRVPGGAEEEVDRNLRLQIQRGFQEPRFRQPQGSPPAANNRGALRLLSPASGVGRLAHAYTAPAFVPGSACFGSEGDVGLGGVNTLGGQSPIQGGPWGGLGACSPSPQRAYAEYLRALLSQNRRVDSYDGKASGASTSPEFGAGSGILSGLPPYRADSCPELLSASPPYTLAANVERSAASFSATGCGLMGLNHNSEIAFHNLPESLDTFDSDGIKQPEILPDVAPLGKAADPKTKSEQAMLVAITGILKCAVEGYLAHKDVLSDLNFLIVTVRRHLADYQVLSNEAAETLQLICSTLPTACNCARFSRDVVDSLKRFMQVISTGHPLLQPQGRCLNSYNPAAVVEPRLHSEVQHLLRRIHRKLTGGTTSNGVQHVAHALYDAVGDKSSSKSTGTGVDDDSHVSSPRSFSHSLLASRSTIAGAQSPVFSDGDASSTTTGEFSDWGWM</sequence>
<feature type="compositionally biased region" description="Low complexity" evidence="1">
    <location>
        <begin position="119"/>
        <end position="132"/>
    </location>
</feature>
<dbReference type="Proteomes" id="UP000708148">
    <property type="component" value="Unassembled WGS sequence"/>
</dbReference>
<feature type="region of interest" description="Disordered" evidence="1">
    <location>
        <begin position="512"/>
        <end position="534"/>
    </location>
</feature>
<evidence type="ECO:0000313" key="2">
    <source>
        <dbReference type="EMBL" id="CAD7697960.1"/>
    </source>
</evidence>